<comment type="caution">
    <text evidence="1">The sequence shown here is derived from an EMBL/GenBank/DDBJ whole genome shotgun (WGS) entry which is preliminary data.</text>
</comment>
<accession>A0A840N8B5</accession>
<proteinExistence type="predicted"/>
<evidence type="ECO:0008006" key="3">
    <source>
        <dbReference type="Google" id="ProtNLM"/>
    </source>
</evidence>
<name>A0A840N8B5_9BRAD</name>
<organism evidence="1 2">
    <name type="scientific">Afipia massiliensis</name>
    <dbReference type="NCBI Taxonomy" id="211460"/>
    <lineage>
        <taxon>Bacteria</taxon>
        <taxon>Pseudomonadati</taxon>
        <taxon>Pseudomonadota</taxon>
        <taxon>Alphaproteobacteria</taxon>
        <taxon>Hyphomicrobiales</taxon>
        <taxon>Nitrobacteraceae</taxon>
        <taxon>Afipia</taxon>
    </lineage>
</organism>
<protein>
    <recommendedName>
        <fullName evidence="3">Cellulose biosynthesis protein BcsS</fullName>
    </recommendedName>
</protein>
<sequence length="220" mass="24110">MPSSSQLSGGAYPEKFLYFSGFDLWRSGGSVYGGAQWAPSGLNEDGFTLKLLLAEGTYRYLAGSASIRGAGLLASILPGWRIKRGDFEIKFFAGLDLQNHRLSPDDPGNSLRGNHVGLRVAADLWWEPTQTLMLASSISGSTIGNSFGIRGAAGWRVMDRFWVGPEIETSGDEVYRQYRIGAHMTSLKFAAFEWSLGAGYVEDNSHRSGLYGRISLLTRR</sequence>
<dbReference type="AlphaFoldDB" id="A0A840N8B5"/>
<reference evidence="1 2" key="1">
    <citation type="submission" date="2020-08" db="EMBL/GenBank/DDBJ databases">
        <title>Genomic Encyclopedia of Type Strains, Phase IV (KMG-IV): sequencing the most valuable type-strain genomes for metagenomic binning, comparative biology and taxonomic classification.</title>
        <authorList>
            <person name="Goeker M."/>
        </authorList>
    </citation>
    <scope>NUCLEOTIDE SEQUENCE [LARGE SCALE GENOMIC DNA]</scope>
    <source>
        <strain evidence="1 2">DSM 17498</strain>
    </source>
</reference>
<evidence type="ECO:0000313" key="1">
    <source>
        <dbReference type="EMBL" id="MBB5054857.1"/>
    </source>
</evidence>
<dbReference type="Proteomes" id="UP000521227">
    <property type="component" value="Unassembled WGS sequence"/>
</dbReference>
<dbReference type="InterPro" id="IPR031485">
    <property type="entry name" value="CBP_BcsS"/>
</dbReference>
<gene>
    <name evidence="1" type="ORF">HNQ36_004868</name>
</gene>
<evidence type="ECO:0000313" key="2">
    <source>
        <dbReference type="Proteomes" id="UP000521227"/>
    </source>
</evidence>
<dbReference type="Pfam" id="PF17036">
    <property type="entry name" value="CBP_BcsS"/>
    <property type="match status" value="1"/>
</dbReference>
<dbReference type="EMBL" id="JACHIJ010000009">
    <property type="protein sequence ID" value="MBB5054857.1"/>
    <property type="molecule type" value="Genomic_DNA"/>
</dbReference>